<feature type="repeat" description="WD" evidence="3">
    <location>
        <begin position="163"/>
        <end position="204"/>
    </location>
</feature>
<comment type="caution">
    <text evidence="4">The sequence shown here is derived from an EMBL/GenBank/DDBJ whole genome shotgun (WGS) entry which is preliminary data.</text>
</comment>
<sequence>MVFSNHGKYIILVDSHETLVLYDLISSKEILSFQEKNIFDVAINSRLGLMAVSNSINNKIKLWEIKLNKEFGIFEDYQHSKSTVNFSPNGKILVSGDYLSGTVGLLNVASGKLTYLLKEIHSNGDLVFSPDGQIIAGESYCRDSVVLFDINSGNKLQVLEEKDNFHNAEITCIAFSSDSKLVASGSYDHTIRLWNVDTGKQIKIIEGHKTTIFNLLFIDKDRTLVSASADKTLCFWQI</sequence>
<dbReference type="PRINTS" id="PR00320">
    <property type="entry name" value="GPROTEINBRPT"/>
</dbReference>
<keyword evidence="1 3" id="KW-0853">WD repeat</keyword>
<dbReference type="PROSITE" id="PS00678">
    <property type="entry name" value="WD_REPEATS_1"/>
    <property type="match status" value="1"/>
</dbReference>
<dbReference type="InterPro" id="IPR001680">
    <property type="entry name" value="WD40_rpt"/>
</dbReference>
<dbReference type="SUPFAM" id="SSF50998">
    <property type="entry name" value="Quinoprotein alcohol dehydrogenase-like"/>
    <property type="match status" value="1"/>
</dbReference>
<evidence type="ECO:0000313" key="5">
    <source>
        <dbReference type="Proteomes" id="UP000018348"/>
    </source>
</evidence>
<dbReference type="InterPro" id="IPR019775">
    <property type="entry name" value="WD40_repeat_CS"/>
</dbReference>
<reference evidence="4 5" key="2">
    <citation type="submission" date="2013-09" db="EMBL/GenBank/DDBJ databases">
        <title>Whole genome comparison of six Crocosphaera watsonii strains with differing phenotypes.</title>
        <authorList>
            <person name="Bench S.R."/>
            <person name="Heller P."/>
            <person name="Frank I."/>
            <person name="Arciniega M."/>
            <person name="Shilova I.N."/>
            <person name="Zehr J.P."/>
        </authorList>
    </citation>
    <scope>NUCLEOTIDE SEQUENCE [LARGE SCALE GENOMIC DNA]</scope>
    <source>
        <strain evidence="4 5">WH 8502</strain>
    </source>
</reference>
<evidence type="ECO:0000313" key="4">
    <source>
        <dbReference type="EMBL" id="CCQ52033.1"/>
    </source>
</evidence>
<dbReference type="PANTHER" id="PTHR19879:SF9">
    <property type="entry name" value="TRANSCRIPTION INITIATION FACTOR TFIID SUBUNIT 5"/>
    <property type="match status" value="1"/>
</dbReference>
<dbReference type="Proteomes" id="UP000018348">
    <property type="component" value="Unassembled WGS sequence"/>
</dbReference>
<evidence type="ECO:0000256" key="2">
    <source>
        <dbReference type="ARBA" id="ARBA00022737"/>
    </source>
</evidence>
<proteinExistence type="predicted"/>
<dbReference type="InterPro" id="IPR015943">
    <property type="entry name" value="WD40/YVTN_repeat-like_dom_sf"/>
</dbReference>
<dbReference type="PROSITE" id="PS50294">
    <property type="entry name" value="WD_REPEATS_REGION"/>
    <property type="match status" value="2"/>
</dbReference>
<organism evidence="4 5">
    <name type="scientific">Crocosphaera watsonii WH 8502</name>
    <dbReference type="NCBI Taxonomy" id="423474"/>
    <lineage>
        <taxon>Bacteria</taxon>
        <taxon>Bacillati</taxon>
        <taxon>Cyanobacteriota</taxon>
        <taxon>Cyanophyceae</taxon>
        <taxon>Oscillatoriophycideae</taxon>
        <taxon>Chroococcales</taxon>
        <taxon>Aphanothecaceae</taxon>
        <taxon>Crocosphaera</taxon>
    </lineage>
</organism>
<protein>
    <submittedName>
        <fullName evidence="4">WD-40 repeat protein</fullName>
    </submittedName>
</protein>
<feature type="repeat" description="WD" evidence="3">
    <location>
        <begin position="205"/>
        <end position="238"/>
    </location>
</feature>
<dbReference type="InterPro" id="IPR011047">
    <property type="entry name" value="Quinoprotein_ADH-like_sf"/>
</dbReference>
<dbReference type="Gene3D" id="2.130.10.10">
    <property type="entry name" value="YVTN repeat-like/Quinoprotein amine dehydrogenase"/>
    <property type="match status" value="2"/>
</dbReference>
<evidence type="ECO:0000256" key="1">
    <source>
        <dbReference type="ARBA" id="ARBA00022574"/>
    </source>
</evidence>
<accession>T2IG53</accession>
<name>T2IG53_CROWT</name>
<dbReference type="EMBL" id="CAQK01000572">
    <property type="protein sequence ID" value="CCQ52033.1"/>
    <property type="molecule type" value="Genomic_DNA"/>
</dbReference>
<gene>
    <name evidence="4" type="ORF">CWATWH8502_1874</name>
</gene>
<dbReference type="PANTHER" id="PTHR19879">
    <property type="entry name" value="TRANSCRIPTION INITIATION FACTOR TFIID"/>
    <property type="match status" value="1"/>
</dbReference>
<dbReference type="Pfam" id="PF00400">
    <property type="entry name" value="WD40"/>
    <property type="match status" value="2"/>
</dbReference>
<dbReference type="AlphaFoldDB" id="T2IG53"/>
<dbReference type="SMART" id="SM00320">
    <property type="entry name" value="WD40"/>
    <property type="match status" value="5"/>
</dbReference>
<keyword evidence="2" id="KW-0677">Repeat</keyword>
<reference evidence="4 5" key="1">
    <citation type="submission" date="2013-01" db="EMBL/GenBank/DDBJ databases">
        <authorList>
            <person name="Bench S."/>
        </authorList>
    </citation>
    <scope>NUCLEOTIDE SEQUENCE [LARGE SCALE GENOMIC DNA]</scope>
    <source>
        <strain evidence="4 5">WH 8502</strain>
    </source>
</reference>
<dbReference type="InterPro" id="IPR020472">
    <property type="entry name" value="WD40_PAC1"/>
</dbReference>
<evidence type="ECO:0000256" key="3">
    <source>
        <dbReference type="PROSITE-ProRule" id="PRU00221"/>
    </source>
</evidence>
<dbReference type="PROSITE" id="PS50082">
    <property type="entry name" value="WD_REPEATS_2"/>
    <property type="match status" value="2"/>
</dbReference>